<sequence>MNKGSYSVVLSGEAGQGLKTIESLFMALLQKSGYHAFLYKEFMSRVRGGNNTSEIRIASTAVSAYVNKIDLLLVFSKDGLDRLLDRIDEDTLIVGEEMYITAKKTKGKLHPIPIVEHMEKLGSQIYANNFVNGLLCDLFFCDATYAFEAIEKQFSKKGEEVVEKNRQAFQMGQEIGKTFNGTFKLPPDPAVKKRYSLSGSEAIGIGALAGGCNFIASYPMSPSTAVLVYLSKHARSHGIVVEQAEDEIAAINMGLGAWYAGARAMVTTSGGGFALMGEGVSLAGIIESPMVIHLAQRPGPATGLPTRTEQGDLNLAIYAGQGDFPRIIYAPGTFEDAIRLTHRAFEMADAFQVPVFVLTDQYFLDSEGQLDPIDFSTLTVTNNIVKTEKEYLRYELTPSGLSPRGIPSFGEGLVCVDSDEHTEEGRITESAAVRVSMVDKRLRKIEGYKEVEVEIVGEKDYETLVVLWGSPYGAVKEAVERIGDKTIAIAYFKQVFPLPLATRAILSKAKRRILVENNATGQLGELIARDLQLTFDAKILKYNGFAFSVEELATQIKGALK</sequence>
<feature type="domain" description="Pyruvate flavodoxin/ferredoxin oxidoreductase pyrimidine binding" evidence="3">
    <location>
        <begin position="206"/>
        <end position="438"/>
    </location>
</feature>
<dbReference type="Gene3D" id="3.40.50.970">
    <property type="match status" value="1"/>
</dbReference>
<gene>
    <name evidence="4" type="ordered locus">SpiGrapes_3210</name>
</gene>
<organism evidence="4 5">
    <name type="scientific">Sphaerochaeta pleomorpha (strain ATCC BAA-1885 / DSM 22778 / Grapes)</name>
    <dbReference type="NCBI Taxonomy" id="158190"/>
    <lineage>
        <taxon>Bacteria</taxon>
        <taxon>Pseudomonadati</taxon>
        <taxon>Spirochaetota</taxon>
        <taxon>Spirochaetia</taxon>
        <taxon>Spirochaetales</taxon>
        <taxon>Sphaerochaetaceae</taxon>
        <taxon>Sphaerochaeta</taxon>
    </lineage>
</organism>
<dbReference type="PANTHER" id="PTHR32154:SF20">
    <property type="entry name" value="2-OXOGLUTARATE OXIDOREDUCTASE SUBUNIT KORA"/>
    <property type="match status" value="1"/>
</dbReference>
<dbReference type="InterPro" id="IPR002880">
    <property type="entry name" value="Pyrv_Fd/Flavodoxin_OxRdtase_N"/>
</dbReference>
<dbReference type="InterPro" id="IPR029061">
    <property type="entry name" value="THDP-binding"/>
</dbReference>
<dbReference type="Gene3D" id="3.40.920.10">
    <property type="entry name" value="Pyruvate-ferredoxin oxidoreductase, PFOR, domain III"/>
    <property type="match status" value="1"/>
</dbReference>
<evidence type="ECO:0000259" key="3">
    <source>
        <dbReference type="Pfam" id="PF01855"/>
    </source>
</evidence>
<dbReference type="EMBL" id="CP003155">
    <property type="protein sequence ID" value="AEV30955.1"/>
    <property type="molecule type" value="Genomic_DNA"/>
</dbReference>
<reference evidence="4 5" key="1">
    <citation type="submission" date="2011-11" db="EMBL/GenBank/DDBJ databases">
        <title>Complete sequence of Spirochaeta sp. grapes.</title>
        <authorList>
            <consortium name="US DOE Joint Genome Institute"/>
            <person name="Lucas S."/>
            <person name="Han J."/>
            <person name="Lapidus A."/>
            <person name="Cheng J.-F."/>
            <person name="Goodwin L."/>
            <person name="Pitluck S."/>
            <person name="Peters L."/>
            <person name="Ovchinnikova G."/>
            <person name="Munk A.C."/>
            <person name="Detter J.C."/>
            <person name="Han C."/>
            <person name="Tapia R."/>
            <person name="Land M."/>
            <person name="Hauser L."/>
            <person name="Kyrpides N."/>
            <person name="Ivanova N."/>
            <person name="Pagani I."/>
            <person name="Ritalahtilisa K."/>
            <person name="Loeffler F."/>
            <person name="Woyke T."/>
        </authorList>
    </citation>
    <scope>NUCLEOTIDE SEQUENCE [LARGE SCALE GENOMIC DNA]</scope>
    <source>
        <strain evidence="5">ATCC BAA-1885 / DSM 22778 / Grapes</strain>
    </source>
</reference>
<dbReference type="InterPro" id="IPR022367">
    <property type="entry name" value="2-oxoacid/accept_OxRdtase_asu"/>
</dbReference>
<name>G8QQM5_SPHPG</name>
<dbReference type="InterPro" id="IPR019752">
    <property type="entry name" value="Pyrv/ketoisovalerate_OxRed_cat"/>
</dbReference>
<dbReference type="Gene3D" id="3.40.50.920">
    <property type="match status" value="1"/>
</dbReference>
<evidence type="ECO:0000259" key="2">
    <source>
        <dbReference type="Pfam" id="PF01558"/>
    </source>
</evidence>
<evidence type="ECO:0000313" key="5">
    <source>
        <dbReference type="Proteomes" id="UP000005632"/>
    </source>
</evidence>
<dbReference type="InterPro" id="IPR009014">
    <property type="entry name" value="Transketo_C/PFOR_II"/>
</dbReference>
<keyword evidence="1" id="KW-0560">Oxidoreductase</keyword>
<dbReference type="SUPFAM" id="SSF53323">
    <property type="entry name" value="Pyruvate-ferredoxin oxidoreductase, PFOR, domain III"/>
    <property type="match status" value="1"/>
</dbReference>
<dbReference type="GO" id="GO:0006979">
    <property type="term" value="P:response to oxidative stress"/>
    <property type="evidence" value="ECO:0007669"/>
    <property type="project" value="TreeGrafter"/>
</dbReference>
<dbReference type="Pfam" id="PF01855">
    <property type="entry name" value="POR_N"/>
    <property type="match status" value="1"/>
</dbReference>
<evidence type="ECO:0000313" key="4">
    <source>
        <dbReference type="EMBL" id="AEV30955.1"/>
    </source>
</evidence>
<dbReference type="SUPFAM" id="SSF52518">
    <property type="entry name" value="Thiamin diphosphate-binding fold (THDP-binding)"/>
    <property type="match status" value="1"/>
</dbReference>
<keyword evidence="5" id="KW-1185">Reference proteome</keyword>
<dbReference type="KEGG" id="sgp:SpiGrapes_3210"/>
<dbReference type="AlphaFoldDB" id="G8QQM5"/>
<dbReference type="FunFam" id="3.40.50.970:FF:000022">
    <property type="entry name" value="2-oxoglutarate ferredoxin oxidoreductase alpha subunit"/>
    <property type="match status" value="1"/>
</dbReference>
<dbReference type="SUPFAM" id="SSF52922">
    <property type="entry name" value="TK C-terminal domain-like"/>
    <property type="match status" value="1"/>
</dbReference>
<dbReference type="RefSeq" id="WP_014271794.1">
    <property type="nucleotide sequence ID" value="NC_016633.1"/>
</dbReference>
<dbReference type="GO" id="GO:0016903">
    <property type="term" value="F:oxidoreductase activity, acting on the aldehyde or oxo group of donors"/>
    <property type="evidence" value="ECO:0007669"/>
    <property type="project" value="InterPro"/>
</dbReference>
<dbReference type="Pfam" id="PF01558">
    <property type="entry name" value="POR"/>
    <property type="match status" value="1"/>
</dbReference>
<evidence type="ECO:0000256" key="1">
    <source>
        <dbReference type="ARBA" id="ARBA00023002"/>
    </source>
</evidence>
<proteinExistence type="predicted"/>
<dbReference type="OrthoDB" id="9794954at2"/>
<protein>
    <submittedName>
        <fullName evidence="4">2-oxoacid:acceptor oxidoreductase, alpha subunit</fullName>
    </submittedName>
</protein>
<dbReference type="Proteomes" id="UP000005632">
    <property type="component" value="Chromosome"/>
</dbReference>
<dbReference type="HOGENOM" id="CLU_017038_1_0_12"/>
<accession>G8QQM5</accession>
<dbReference type="InterPro" id="IPR050722">
    <property type="entry name" value="Pyruvate:ferred/Flavod_OxRd"/>
</dbReference>
<dbReference type="NCBIfam" id="TIGR03710">
    <property type="entry name" value="OAFO_sf"/>
    <property type="match status" value="1"/>
</dbReference>
<dbReference type="CDD" id="cd07034">
    <property type="entry name" value="TPP_PYR_PFOR_IOR-alpha_like"/>
    <property type="match status" value="1"/>
</dbReference>
<dbReference type="STRING" id="158190.SpiGrapes_3210"/>
<dbReference type="eggNOG" id="COG1014">
    <property type="taxonomic scope" value="Bacteria"/>
</dbReference>
<dbReference type="eggNOG" id="COG0674">
    <property type="taxonomic scope" value="Bacteria"/>
</dbReference>
<dbReference type="InterPro" id="IPR002869">
    <property type="entry name" value="Pyrv_flavodox_OxRed_cen"/>
</dbReference>
<feature type="domain" description="Pyruvate/ketoisovalerate oxidoreductase catalytic" evidence="2">
    <location>
        <begin position="14"/>
        <end position="172"/>
    </location>
</feature>
<dbReference type="PANTHER" id="PTHR32154">
    <property type="entry name" value="PYRUVATE-FLAVODOXIN OXIDOREDUCTASE-RELATED"/>
    <property type="match status" value="1"/>
</dbReference>